<proteinExistence type="predicted"/>
<evidence type="ECO:0000313" key="2">
    <source>
        <dbReference type="Proteomes" id="UP001165667"/>
    </source>
</evidence>
<gene>
    <name evidence="1" type="ORF">M8523_28875</name>
</gene>
<dbReference type="Pfam" id="PF09351">
    <property type="entry name" value="DUF1993"/>
    <property type="match status" value="1"/>
</dbReference>
<dbReference type="InterPro" id="IPR034660">
    <property type="entry name" value="DinB/YfiT-like"/>
</dbReference>
<name>A0AA42CMV2_9HYPH</name>
<accession>A0AA42CMV2</accession>
<protein>
    <submittedName>
        <fullName evidence="1">DUF1993 domain-containing protein</fullName>
    </submittedName>
</protein>
<dbReference type="PANTHER" id="PTHR36922:SF1">
    <property type="entry name" value="DUF1993 DOMAIN-CONTAINING PROTEIN"/>
    <property type="match status" value="1"/>
</dbReference>
<dbReference type="AlphaFoldDB" id="A0AA42CMV2"/>
<evidence type="ECO:0000313" key="1">
    <source>
        <dbReference type="EMBL" id="MCW6511971.1"/>
    </source>
</evidence>
<dbReference type="SUPFAM" id="SSF109854">
    <property type="entry name" value="DinB/YfiT-like putative metalloenzymes"/>
    <property type="match status" value="1"/>
</dbReference>
<comment type="caution">
    <text evidence="1">The sequence shown here is derived from an EMBL/GenBank/DDBJ whole genome shotgun (WGS) entry which is preliminary data.</text>
</comment>
<dbReference type="Gene3D" id="1.20.120.450">
    <property type="entry name" value="dinb family like domain"/>
    <property type="match status" value="1"/>
</dbReference>
<keyword evidence="2" id="KW-1185">Reference proteome</keyword>
<dbReference type="InterPro" id="IPR018531">
    <property type="entry name" value="DUF1993"/>
</dbReference>
<sequence length="173" mass="18787">MAISLYDVSIGSYLQTLDALSGVLDKGLAHFREHDIDPETIVETRLFPDMLPFRFQVMQVAFHATATIAALKSGSMSPPGARPSPDYAGLQALIAEARATLRAETPEAINARDGAEITFTTKDSTRIFTTGDFVLTFSLPNVHFHATTAYDILRQAGVPLGKRDFMGAVRTKG</sequence>
<organism evidence="1 2">
    <name type="scientific">Lichenifustis flavocetrariae</name>
    <dbReference type="NCBI Taxonomy" id="2949735"/>
    <lineage>
        <taxon>Bacteria</taxon>
        <taxon>Pseudomonadati</taxon>
        <taxon>Pseudomonadota</taxon>
        <taxon>Alphaproteobacteria</taxon>
        <taxon>Hyphomicrobiales</taxon>
        <taxon>Lichenihabitantaceae</taxon>
        <taxon>Lichenifustis</taxon>
    </lineage>
</organism>
<reference evidence="1" key="1">
    <citation type="submission" date="2022-05" db="EMBL/GenBank/DDBJ databases">
        <authorList>
            <person name="Pankratov T."/>
        </authorList>
    </citation>
    <scope>NUCLEOTIDE SEQUENCE</scope>
    <source>
        <strain evidence="1">BP6-180914</strain>
    </source>
</reference>
<dbReference type="Proteomes" id="UP001165667">
    <property type="component" value="Unassembled WGS sequence"/>
</dbReference>
<dbReference type="RefSeq" id="WP_282588350.1">
    <property type="nucleotide sequence ID" value="NZ_JAMOIM010000037.1"/>
</dbReference>
<dbReference type="EMBL" id="JAMOIM010000037">
    <property type="protein sequence ID" value="MCW6511971.1"/>
    <property type="molecule type" value="Genomic_DNA"/>
</dbReference>
<dbReference type="PANTHER" id="PTHR36922">
    <property type="entry name" value="BLL2446 PROTEIN"/>
    <property type="match status" value="1"/>
</dbReference>